<dbReference type="Pfam" id="PF05420">
    <property type="entry name" value="BCSC_C"/>
    <property type="match status" value="1"/>
</dbReference>
<dbReference type="Pfam" id="PF14559">
    <property type="entry name" value="TPR_19"/>
    <property type="match status" value="1"/>
</dbReference>
<sequence length="1157" mass="126597">MTKCVINWSGAALGALFFAPLPLALAAPSSVAPVDFLLEQVLAGEATNKYDLVQQSLYRLEKIDPDNPQVIAARLRMALRQGDRATAETLLTALRRVAPDSAAMREAQAGMLLSSPEGRQKLQEARLLATSGRLVEARAAWDALFHGTFPDVNVALEYWRLVLRLPGQETRALTELEALDRRYPGNVGVRLQIARAQFAQNNAVGAQEKIRQLAGNAAGRNAAAELWLQNIQAQPVTAESITALKQYLDLFTTGDAQKQGQAELAKRQQQLADPAFQQRSRALALVERGGNAIPALEAALRSNPDDADLLGAMGQAQARNNQRAVAIRWLEKAIAAGPDSTQIGKWQSLVQTNRYWLAIENGDKALAAGDVNGAQTYYQQAQLLDKSDSYALIGLGDVAATRQQNDAAEQAWKRALRLDATNTTAIRRLVAYYQQQSPQRALAFINQLPPDQQRALAGNLTTLRSEIVRAEADALAERGAWPQAVEKYRQAQQDAPDDVWLNYRLAGALRQSGQPQQADEQIANMSRQRLGDATQVYASALWFSGSGRTAAALATLNSLPQVAWNQDIRDLATRLQQDQIYQHADALRNSGREPQAEALLRQLPSSPRRDLTLADWALERGDAARALASYQQVLDRDTTNSDAQLGRIEALIALNQQDKARRALQGLPPVPVEPDLNRERRIANAWQRVGEPDRAAAHFTQGKMLAQRQPPSQSSALLFRDAARFAAQQQQPQQALADYRQAMVASGITTEEPKDNVHFTQLMRTTEGDDWLKRSIRRDAADRYQQQQTTLTLAEDYSRNKGTPGISDFTAHTTMLQAETPLAAGNAFVRFDHVAVSAGTFAGSHSENFGSCADANSGGCDRDFNQQAEGVALGAGWNNDRWSADIGTTPLGFQVVNWVGGASWQTDAGPFGLTFGASRRPISSSLLAYAGARDPSANGGKTWGGVVASGGNISISYDRGEANGVWADLSAHQLSGENVTDNSRQRLMGGYYYKWINEDNRRATIGLNSMLWHYQKDLSDYAFGQGGYYSPQQYFSLSLPLSWRQRTTNWSVDIGGALSWSRSHSASQTRYPVNPGFTPASNPASTASSSSGFGYTLQAAIERRLTAHWTLGASVDIQQAKDYTPSHGLLYVRYTLAGWEGDLNIPPQPLTPYANFK</sequence>
<feature type="signal peptide" evidence="8">
    <location>
        <begin position="1"/>
        <end position="26"/>
    </location>
</feature>
<dbReference type="NCBIfam" id="NF008520">
    <property type="entry name" value="PRK11447.1"/>
    <property type="match status" value="1"/>
</dbReference>
<keyword evidence="11" id="KW-1185">Reference proteome</keyword>
<dbReference type="PANTHER" id="PTHR12558:SF13">
    <property type="entry name" value="CELL DIVISION CYCLE PROTEIN 27 HOMOLOG"/>
    <property type="match status" value="1"/>
</dbReference>
<dbReference type="Pfam" id="PF13432">
    <property type="entry name" value="TPR_16"/>
    <property type="match status" value="2"/>
</dbReference>
<name>A0A0U5L579_9GAMM</name>
<evidence type="ECO:0000256" key="5">
    <source>
        <dbReference type="ARBA" id="ARBA00022803"/>
    </source>
</evidence>
<dbReference type="EMBL" id="LN907827">
    <property type="protein sequence ID" value="CUU25582.1"/>
    <property type="molecule type" value="Genomic_DNA"/>
</dbReference>
<dbReference type="STRING" id="1619313.EM595_3351"/>
<dbReference type="UniPathway" id="UPA00694"/>
<evidence type="ECO:0000259" key="9">
    <source>
        <dbReference type="Pfam" id="PF05420"/>
    </source>
</evidence>
<proteinExistence type="predicted"/>
<comment type="pathway">
    <text evidence="2">Glycan metabolism; bacterial cellulose biosynthesis.</text>
</comment>
<dbReference type="AlphaFoldDB" id="A0A0U5L579"/>
<evidence type="ECO:0000313" key="11">
    <source>
        <dbReference type="Proteomes" id="UP000059419"/>
    </source>
</evidence>
<dbReference type="Proteomes" id="UP000059419">
    <property type="component" value="Chromosome 1"/>
</dbReference>
<dbReference type="GO" id="GO:0019867">
    <property type="term" value="C:outer membrane"/>
    <property type="evidence" value="ECO:0007669"/>
    <property type="project" value="InterPro"/>
</dbReference>
<dbReference type="Gene3D" id="1.25.40.10">
    <property type="entry name" value="Tetratricopeptide repeat domain"/>
    <property type="match status" value="5"/>
</dbReference>
<feature type="domain" description="Cellulose synthase operon C C-terminal" evidence="9">
    <location>
        <begin position="807"/>
        <end position="1136"/>
    </location>
</feature>
<keyword evidence="6" id="KW-0135">Cellulose biosynthesis</keyword>
<evidence type="ECO:0000256" key="1">
    <source>
        <dbReference type="ARBA" id="ARBA00003476"/>
    </source>
</evidence>
<dbReference type="PANTHER" id="PTHR12558">
    <property type="entry name" value="CELL DIVISION CYCLE 16,23,27"/>
    <property type="match status" value="1"/>
</dbReference>
<keyword evidence="5 7" id="KW-0802">TPR repeat</keyword>
<dbReference type="GO" id="GO:0030244">
    <property type="term" value="P:cellulose biosynthetic process"/>
    <property type="evidence" value="ECO:0007669"/>
    <property type="project" value="UniProtKB-KW"/>
</dbReference>
<evidence type="ECO:0000256" key="7">
    <source>
        <dbReference type="PROSITE-ProRule" id="PRU00339"/>
    </source>
</evidence>
<feature type="chain" id="PRO_5006861074" evidence="8">
    <location>
        <begin position="27"/>
        <end position="1157"/>
    </location>
</feature>
<keyword evidence="3 8" id="KW-0732">Signal</keyword>
<gene>
    <name evidence="10" type="primary">bcsC</name>
    <name evidence="10" type="ORF">EM595_3351</name>
</gene>
<evidence type="ECO:0000313" key="10">
    <source>
        <dbReference type="EMBL" id="CUU25582.1"/>
    </source>
</evidence>
<evidence type="ECO:0000256" key="6">
    <source>
        <dbReference type="ARBA" id="ARBA00022916"/>
    </source>
</evidence>
<comment type="function">
    <text evidence="1">Required for maximal bacterial cellulose synthesis.</text>
</comment>
<dbReference type="InterPro" id="IPR019734">
    <property type="entry name" value="TPR_rpt"/>
</dbReference>
<dbReference type="OrthoDB" id="174989at2"/>
<dbReference type="PROSITE" id="PS50005">
    <property type="entry name" value="TPR"/>
    <property type="match status" value="1"/>
</dbReference>
<dbReference type="KEGG" id="ege:EM595_3351"/>
<evidence type="ECO:0000256" key="3">
    <source>
        <dbReference type="ARBA" id="ARBA00022729"/>
    </source>
</evidence>
<evidence type="ECO:0000256" key="2">
    <source>
        <dbReference type="ARBA" id="ARBA00005186"/>
    </source>
</evidence>
<evidence type="ECO:0000256" key="8">
    <source>
        <dbReference type="SAM" id="SignalP"/>
    </source>
</evidence>
<dbReference type="SUPFAM" id="SSF48452">
    <property type="entry name" value="TPR-like"/>
    <property type="match status" value="2"/>
</dbReference>
<reference evidence="11" key="1">
    <citation type="submission" date="2015-11" db="EMBL/GenBank/DDBJ databases">
        <authorList>
            <person name="Blom J."/>
        </authorList>
    </citation>
    <scope>NUCLEOTIDE SEQUENCE [LARGE SCALE GENOMIC DNA]</scope>
</reference>
<dbReference type="PATRIC" id="fig|1619313.3.peg.3478"/>
<protein>
    <submittedName>
        <fullName evidence="10">Cellulose synthase operon protein C</fullName>
    </submittedName>
</protein>
<dbReference type="RefSeq" id="WP_067434696.1">
    <property type="nucleotide sequence ID" value="NZ_LN907827.1"/>
</dbReference>
<dbReference type="SMART" id="SM00028">
    <property type="entry name" value="TPR"/>
    <property type="match status" value="5"/>
</dbReference>
<dbReference type="InterPro" id="IPR008410">
    <property type="entry name" value="BCSC_C"/>
</dbReference>
<organism evidence="10 11">
    <name type="scientific">Duffyella gerundensis</name>
    <dbReference type="NCBI Taxonomy" id="1619313"/>
    <lineage>
        <taxon>Bacteria</taxon>
        <taxon>Pseudomonadati</taxon>
        <taxon>Pseudomonadota</taxon>
        <taxon>Gammaproteobacteria</taxon>
        <taxon>Enterobacterales</taxon>
        <taxon>Erwiniaceae</taxon>
        <taxon>Duffyella</taxon>
    </lineage>
</organism>
<accession>A0A0U5L579</accession>
<dbReference type="InterPro" id="IPR011990">
    <property type="entry name" value="TPR-like_helical_dom_sf"/>
</dbReference>
<feature type="repeat" description="TPR" evidence="7">
    <location>
        <begin position="389"/>
        <end position="422"/>
    </location>
</feature>
<keyword evidence="4" id="KW-0677">Repeat</keyword>
<evidence type="ECO:0000256" key="4">
    <source>
        <dbReference type="ARBA" id="ARBA00022737"/>
    </source>
</evidence>